<name>A0A7M7K794_VARDE</name>
<comment type="subcellular location">
    <subcellularLocation>
        <location evidence="1">Membrane</location>
        <topology evidence="1">Single-pass membrane protein</topology>
    </subcellularLocation>
</comment>
<keyword evidence="4 9" id="KW-0106">Calcium</keyword>
<keyword evidence="2 11" id="KW-0812">Transmembrane</keyword>
<dbReference type="InterPro" id="IPR015919">
    <property type="entry name" value="Cadherin-like_sf"/>
</dbReference>
<evidence type="ECO:0000256" key="9">
    <source>
        <dbReference type="PROSITE-ProRule" id="PRU00043"/>
    </source>
</evidence>
<evidence type="ECO:0000313" key="14">
    <source>
        <dbReference type="Proteomes" id="UP000594260"/>
    </source>
</evidence>
<feature type="domain" description="Cadherin" evidence="12">
    <location>
        <begin position="616"/>
        <end position="704"/>
    </location>
</feature>
<dbReference type="InterPro" id="IPR002126">
    <property type="entry name" value="Cadherin-like_dom"/>
</dbReference>
<dbReference type="GO" id="GO:0005886">
    <property type="term" value="C:plasma membrane"/>
    <property type="evidence" value="ECO:0007669"/>
    <property type="project" value="InterPro"/>
</dbReference>
<feature type="domain" description="Cadherin" evidence="12">
    <location>
        <begin position="375"/>
        <end position="487"/>
    </location>
</feature>
<keyword evidence="8" id="KW-0325">Glycoprotein</keyword>
<evidence type="ECO:0000256" key="10">
    <source>
        <dbReference type="SAM" id="MobiDB-lite"/>
    </source>
</evidence>
<feature type="compositionally biased region" description="Polar residues" evidence="10">
    <location>
        <begin position="1194"/>
        <end position="1216"/>
    </location>
</feature>
<dbReference type="Proteomes" id="UP000594260">
    <property type="component" value="Unplaced"/>
</dbReference>
<feature type="region of interest" description="Disordered" evidence="10">
    <location>
        <begin position="952"/>
        <end position="1010"/>
    </location>
</feature>
<dbReference type="GO" id="GO:0007156">
    <property type="term" value="P:homophilic cell adhesion via plasma membrane adhesion molecules"/>
    <property type="evidence" value="ECO:0007669"/>
    <property type="project" value="InterPro"/>
</dbReference>
<dbReference type="GO" id="GO:0060429">
    <property type="term" value="P:epithelium development"/>
    <property type="evidence" value="ECO:0007669"/>
    <property type="project" value="UniProtKB-ARBA"/>
</dbReference>
<dbReference type="SUPFAM" id="SSF49313">
    <property type="entry name" value="Cadherin-like"/>
    <property type="match status" value="4"/>
</dbReference>
<evidence type="ECO:0000256" key="3">
    <source>
        <dbReference type="ARBA" id="ARBA00022737"/>
    </source>
</evidence>
<dbReference type="GeneID" id="111248476"/>
<evidence type="ECO:0000256" key="1">
    <source>
        <dbReference type="ARBA" id="ARBA00004167"/>
    </source>
</evidence>
<evidence type="ECO:0000313" key="13">
    <source>
        <dbReference type="EnsemblMetazoa" id="XP_022656674"/>
    </source>
</evidence>
<evidence type="ECO:0000256" key="5">
    <source>
        <dbReference type="ARBA" id="ARBA00022889"/>
    </source>
</evidence>
<dbReference type="PROSITE" id="PS50268">
    <property type="entry name" value="CADHERIN_2"/>
    <property type="match status" value="5"/>
</dbReference>
<accession>A0A7M7K794</accession>
<dbReference type="InParanoid" id="A0A7M7K794"/>
<proteinExistence type="predicted"/>
<protein>
    <recommendedName>
        <fullName evidence="12">Cadherin domain-containing protein</fullName>
    </recommendedName>
</protein>
<sequence length="1392" mass="154822">MRHRGHLQSAARACASFVATLTIWHFVGTPIHGLAPNIDYSHNMRILRLPKSTPVGTIVYRLKGSDSHTTTLKFGARNQEGRELLEFNSVNINQADVILKAPLKKENYSVTLFVTDGKETTEVDSSIVVTNGSLSNPFVNTETVVKVPENTPLNTTVGHIRARDNPNSYLPVVFEVIGSSKFYIKYIFGPKGVSSGELQLKMPLDYEAQNVYYIKVAAINTWTDHEFDTRNIIILPLCIVVEDTPDTPPYFIGIPPVIVVNDNTQAGTVIHRIRAVDGDFGAPRNMSYLSDPRSDWADFFRIEPHTGDLSLLRDGKELIERSCTVSLSILKVTAREVESSQEYPPLQVSTEFAVAVVSEENHVPQFAAGKRILGQIAEQSPVNSAVKWTPGQSNKVFDKDTGINSTFKLELEDDVVAAFEVVPRHVLREAEFSLVVRDPSKLRFDPLKDPRLTMKVSAMETESLVPLSAQIEVVVEIIDINDHFPLFGQDSYTAYVKEDALPGTQVITVTATDEDSGLHGKVRYTALLGPMASSFALDPQTGSITLVSSRGLDREKIAEYLLAVEARDEDGNGHKTLAQLRVVVDDANDNTPIFLQPRYDAVLTSAKDNFTQPLVVKAVDTDSPGPNSDVTYEIISGNFEDKFIIEPQQGLIVLKEPLSAVSRTIKLVVRAHDNGIPIQTSTVSIYIHSQEYLTRSLAVVIPRSSFDIQSERSRYEKGLSDLFGAQVSIVNVGTYNDSSRNASLIETQATYDQRRVDLNEALWFLKVLAEGLVRPKPESTVDGSSVDGPKSGNSGSTGSEVDFGKDHSDRDTNDQAGGGSGATNGSHSDIDAEWGSGRGSKLLPSSSNRDSVHKQQQEVMHTGIDERILWILVVCFLLAILILLVCLLCCCWRNSFRTTSVPAIDYKHQSNFGLPSPPLTQHPSHLGYDQSYMSHSNTLQRDHAMQADTSILIDPSTGRRSNANNTLDKSYRSSLNRSDQRSVVTRAADHREAPLYEETDDNENAEDSYSRHRYILKELRRQRGQRKGQQRGGDAGADVRRVGSYVLIKKILPDGRFRDREDSLSDLAASLTQSNHTNFLPRRRQRRVRPTDNKRSDLESDCFFEERRMEPKKTEILYIKTPPAPAKNEELNSLDSFDATIAVSADEHFNEELKQCLARSRTVRNQNRKEKIVGHQQQPQHKQDSQQQQASGQTGANEKYPTSGTSVASESEQKSVSFGEERRGLYQRHRINNLRSSDDMPVTSTPLKPTLPRPASSDNNNVCNINNWNNINNNNNNKQVIQNNKDITDDFLKEGRDSSVIAQSEITDVATTNKMTSVSAASDSTRGFRFSRDTVVKGRKTDVSEDDSDSGIGGGPVMTLRNPYFKKKSIFTITYDDVRRTEPLRTACRDSP</sequence>
<feature type="compositionally biased region" description="Low complexity" evidence="10">
    <location>
        <begin position="1176"/>
        <end position="1193"/>
    </location>
</feature>
<dbReference type="CTD" id="41302"/>
<feature type="domain" description="Cadherin" evidence="12">
    <location>
        <begin position="260"/>
        <end position="366"/>
    </location>
</feature>
<evidence type="ECO:0000256" key="6">
    <source>
        <dbReference type="ARBA" id="ARBA00022989"/>
    </source>
</evidence>
<dbReference type="PRINTS" id="PR00205">
    <property type="entry name" value="CADHERIN"/>
</dbReference>
<evidence type="ECO:0000256" key="2">
    <source>
        <dbReference type="ARBA" id="ARBA00022692"/>
    </source>
</evidence>
<feature type="compositionally biased region" description="Basic and acidic residues" evidence="10">
    <location>
        <begin position="802"/>
        <end position="813"/>
    </location>
</feature>
<feature type="compositionally biased region" description="Polar residues" evidence="10">
    <location>
        <begin position="958"/>
        <end position="983"/>
    </location>
</feature>
<dbReference type="GO" id="GO:0005509">
    <property type="term" value="F:calcium ion binding"/>
    <property type="evidence" value="ECO:0007669"/>
    <property type="project" value="UniProtKB-UniRule"/>
</dbReference>
<dbReference type="FunFam" id="2.60.40.60:FF:000020">
    <property type="entry name" value="Dachsous cadherin-related 1b"/>
    <property type="match status" value="1"/>
</dbReference>
<feature type="domain" description="Cadherin" evidence="12">
    <location>
        <begin position="139"/>
        <end position="251"/>
    </location>
</feature>
<dbReference type="SMART" id="SM00112">
    <property type="entry name" value="CA"/>
    <property type="match status" value="5"/>
</dbReference>
<feature type="region of interest" description="Disordered" evidence="10">
    <location>
        <begin position="1339"/>
        <end position="1358"/>
    </location>
</feature>
<evidence type="ECO:0000256" key="7">
    <source>
        <dbReference type="ARBA" id="ARBA00023136"/>
    </source>
</evidence>
<dbReference type="Pfam" id="PF00028">
    <property type="entry name" value="Cadherin"/>
    <property type="match status" value="2"/>
</dbReference>
<keyword evidence="6 11" id="KW-1133">Transmembrane helix</keyword>
<dbReference type="EnsemblMetazoa" id="XM_022800939">
    <property type="protein sequence ID" value="XP_022656674"/>
    <property type="gene ID" value="LOC111248476"/>
</dbReference>
<dbReference type="FunFam" id="2.60.40.60:FF:000116">
    <property type="entry name" value="Dachsous cadherin-related 2"/>
    <property type="match status" value="1"/>
</dbReference>
<reference evidence="13" key="1">
    <citation type="submission" date="2021-01" db="UniProtKB">
        <authorList>
            <consortium name="EnsemblMetazoa"/>
        </authorList>
    </citation>
    <scope>IDENTIFICATION</scope>
</reference>
<dbReference type="CDD" id="cd11304">
    <property type="entry name" value="Cadherin_repeat"/>
    <property type="match status" value="5"/>
</dbReference>
<keyword evidence="3" id="KW-0677">Repeat</keyword>
<dbReference type="InterPro" id="IPR050174">
    <property type="entry name" value="Protocadherin/Cadherin-CA"/>
</dbReference>
<evidence type="ECO:0000256" key="4">
    <source>
        <dbReference type="ARBA" id="ARBA00022837"/>
    </source>
</evidence>
<organism evidence="13 14">
    <name type="scientific">Varroa destructor</name>
    <name type="common">Honeybee mite</name>
    <dbReference type="NCBI Taxonomy" id="109461"/>
    <lineage>
        <taxon>Eukaryota</taxon>
        <taxon>Metazoa</taxon>
        <taxon>Ecdysozoa</taxon>
        <taxon>Arthropoda</taxon>
        <taxon>Chelicerata</taxon>
        <taxon>Arachnida</taxon>
        <taxon>Acari</taxon>
        <taxon>Parasitiformes</taxon>
        <taxon>Mesostigmata</taxon>
        <taxon>Gamasina</taxon>
        <taxon>Dermanyssoidea</taxon>
        <taxon>Varroidae</taxon>
        <taxon>Varroa</taxon>
    </lineage>
</organism>
<dbReference type="InterPro" id="IPR020894">
    <property type="entry name" value="Cadherin_CS"/>
</dbReference>
<feature type="region of interest" description="Disordered" evidence="10">
    <location>
        <begin position="776"/>
        <end position="854"/>
    </location>
</feature>
<dbReference type="PROSITE" id="PS00232">
    <property type="entry name" value="CADHERIN_1"/>
    <property type="match status" value="2"/>
</dbReference>
<dbReference type="PANTHER" id="PTHR24028:SF328">
    <property type="entry name" value="CADHERIN-3"/>
    <property type="match status" value="1"/>
</dbReference>
<dbReference type="GO" id="GO:0007163">
    <property type="term" value="P:establishment or maintenance of cell polarity"/>
    <property type="evidence" value="ECO:0007669"/>
    <property type="project" value="UniProtKB-ARBA"/>
</dbReference>
<dbReference type="GO" id="GO:0009653">
    <property type="term" value="P:anatomical structure morphogenesis"/>
    <property type="evidence" value="ECO:0007669"/>
    <property type="project" value="UniProtKB-ARBA"/>
</dbReference>
<feature type="compositionally biased region" description="Acidic residues" evidence="10">
    <location>
        <begin position="995"/>
        <end position="1006"/>
    </location>
</feature>
<keyword evidence="14" id="KW-1185">Reference proteome</keyword>
<dbReference type="RefSeq" id="XP_022656674.1">
    <property type="nucleotide sequence ID" value="XM_022800939.1"/>
</dbReference>
<dbReference type="KEGG" id="vde:111248476"/>
<feature type="region of interest" description="Disordered" evidence="10">
    <location>
        <begin position="1168"/>
        <end position="1260"/>
    </location>
</feature>
<feature type="transmembrane region" description="Helical" evidence="11">
    <location>
        <begin position="868"/>
        <end position="892"/>
    </location>
</feature>
<feature type="domain" description="Cadherin" evidence="12">
    <location>
        <begin position="488"/>
        <end position="594"/>
    </location>
</feature>
<evidence type="ECO:0000259" key="12">
    <source>
        <dbReference type="PROSITE" id="PS50268"/>
    </source>
</evidence>
<dbReference type="OrthoDB" id="6510378at2759"/>
<keyword evidence="5" id="KW-0130">Cell adhesion</keyword>
<evidence type="ECO:0000256" key="11">
    <source>
        <dbReference type="SAM" id="Phobius"/>
    </source>
</evidence>
<evidence type="ECO:0000256" key="8">
    <source>
        <dbReference type="ARBA" id="ARBA00023180"/>
    </source>
</evidence>
<dbReference type="Gene3D" id="2.60.40.60">
    <property type="entry name" value="Cadherins"/>
    <property type="match status" value="5"/>
</dbReference>
<dbReference type="PANTHER" id="PTHR24028">
    <property type="entry name" value="CADHERIN-87A"/>
    <property type="match status" value="1"/>
</dbReference>
<keyword evidence="7 11" id="KW-0472">Membrane</keyword>